<organism evidence="1 2">
    <name type="scientific">Candidatus Kaiserbacteria bacterium RIFCSPHIGHO2_01_FULL_54_36b</name>
    <dbReference type="NCBI Taxonomy" id="1798483"/>
    <lineage>
        <taxon>Bacteria</taxon>
        <taxon>Candidatus Kaiseribacteriota</taxon>
    </lineage>
</organism>
<accession>A0A1F6CLL4</accession>
<name>A0A1F6CLL4_9BACT</name>
<sequence>MGETCTFILSEGDSPSGDYDCWEIQGAKERVEDPNRYAKDAMPSDWYWRVTVATGQYLFLRDHYEEGDETVSRAVLIQVPNDSAQFEVFKQKAEAGAGQAVYDKILGYKRGPRFHGGPYNYTNDFAGQWLEAFAIRSWQWKKEGESFPANLAEALRLVAP</sequence>
<protein>
    <submittedName>
        <fullName evidence="1">Uncharacterized protein</fullName>
    </submittedName>
</protein>
<proteinExistence type="predicted"/>
<evidence type="ECO:0000313" key="1">
    <source>
        <dbReference type="EMBL" id="OGG49968.1"/>
    </source>
</evidence>
<dbReference type="EMBL" id="MFKW01000060">
    <property type="protein sequence ID" value="OGG49968.1"/>
    <property type="molecule type" value="Genomic_DNA"/>
</dbReference>
<reference evidence="1 2" key="1">
    <citation type="journal article" date="2016" name="Nat. Commun.">
        <title>Thousands of microbial genomes shed light on interconnected biogeochemical processes in an aquifer system.</title>
        <authorList>
            <person name="Anantharaman K."/>
            <person name="Brown C.T."/>
            <person name="Hug L.A."/>
            <person name="Sharon I."/>
            <person name="Castelle C.J."/>
            <person name="Probst A.J."/>
            <person name="Thomas B.C."/>
            <person name="Singh A."/>
            <person name="Wilkins M.J."/>
            <person name="Karaoz U."/>
            <person name="Brodie E.L."/>
            <person name="Williams K.H."/>
            <person name="Hubbard S.S."/>
            <person name="Banfield J.F."/>
        </authorList>
    </citation>
    <scope>NUCLEOTIDE SEQUENCE [LARGE SCALE GENOMIC DNA]</scope>
</reference>
<dbReference type="AlphaFoldDB" id="A0A1F6CLL4"/>
<comment type="caution">
    <text evidence="1">The sequence shown here is derived from an EMBL/GenBank/DDBJ whole genome shotgun (WGS) entry which is preliminary data.</text>
</comment>
<dbReference type="Proteomes" id="UP000176445">
    <property type="component" value="Unassembled WGS sequence"/>
</dbReference>
<evidence type="ECO:0000313" key="2">
    <source>
        <dbReference type="Proteomes" id="UP000176445"/>
    </source>
</evidence>
<gene>
    <name evidence="1" type="ORF">A2704_01595</name>
</gene>